<feature type="compositionally biased region" description="Basic and acidic residues" evidence="1">
    <location>
        <begin position="49"/>
        <end position="75"/>
    </location>
</feature>
<accession>A0A679IVR0</accession>
<gene>
    <name evidence="3" type="ORF">MBUL_01003</name>
</gene>
<evidence type="ECO:0000256" key="2">
    <source>
        <dbReference type="SAM" id="SignalP"/>
    </source>
</evidence>
<proteinExistence type="predicted"/>
<feature type="chain" id="PRO_5025664603" evidence="2">
    <location>
        <begin position="19"/>
        <end position="123"/>
    </location>
</feature>
<dbReference type="AlphaFoldDB" id="A0A679IVR0"/>
<organism evidence="3">
    <name type="scientific">Methylobacterium bullatum</name>
    <dbReference type="NCBI Taxonomy" id="570505"/>
    <lineage>
        <taxon>Bacteria</taxon>
        <taxon>Pseudomonadati</taxon>
        <taxon>Pseudomonadota</taxon>
        <taxon>Alphaproteobacteria</taxon>
        <taxon>Hyphomicrobiales</taxon>
        <taxon>Methylobacteriaceae</taxon>
        <taxon>Methylobacterium</taxon>
    </lineage>
</organism>
<sequence>MILGPVRCIAVAALTALAATTALWPGQAQAQVQFRIDDGYDRSPYGRSPYDDDRRRGYDRDPGYGRPYDDGERRPLPPRYGRQRMGSVCVTSRGNCPAYPSPIQSPCRCDIPGFGPKRGNVLE</sequence>
<dbReference type="EMBL" id="LR743504">
    <property type="protein sequence ID" value="CAA2101094.1"/>
    <property type="molecule type" value="Genomic_DNA"/>
</dbReference>
<evidence type="ECO:0000256" key="1">
    <source>
        <dbReference type="SAM" id="MobiDB-lite"/>
    </source>
</evidence>
<name>A0A679IVR0_9HYPH</name>
<reference evidence="3" key="1">
    <citation type="submission" date="2019-12" db="EMBL/GenBank/DDBJ databases">
        <authorList>
            <person name="Cremers G."/>
        </authorList>
    </citation>
    <scope>NUCLEOTIDE SEQUENCE</scope>
    <source>
        <strain evidence="3">Mbul1</strain>
    </source>
</reference>
<evidence type="ECO:0000313" key="3">
    <source>
        <dbReference type="EMBL" id="CAA2101094.1"/>
    </source>
</evidence>
<keyword evidence="2" id="KW-0732">Signal</keyword>
<protein>
    <submittedName>
        <fullName evidence="3">Uncharacterized protein</fullName>
    </submittedName>
</protein>
<feature type="region of interest" description="Disordered" evidence="1">
    <location>
        <begin position="35"/>
        <end position="83"/>
    </location>
</feature>
<feature type="signal peptide" evidence="2">
    <location>
        <begin position="1"/>
        <end position="18"/>
    </location>
</feature>